<reference evidence="2" key="1">
    <citation type="journal article" date="2020" name="Stud. Mycol.">
        <title>101 Dothideomycetes genomes: a test case for predicting lifestyles and emergence of pathogens.</title>
        <authorList>
            <person name="Haridas S."/>
            <person name="Albert R."/>
            <person name="Binder M."/>
            <person name="Bloem J."/>
            <person name="Labutti K."/>
            <person name="Salamov A."/>
            <person name="Andreopoulos B."/>
            <person name="Baker S."/>
            <person name="Barry K."/>
            <person name="Bills G."/>
            <person name="Bluhm B."/>
            <person name="Cannon C."/>
            <person name="Castanera R."/>
            <person name="Culley D."/>
            <person name="Daum C."/>
            <person name="Ezra D."/>
            <person name="Gonzalez J."/>
            <person name="Henrissat B."/>
            <person name="Kuo A."/>
            <person name="Liang C."/>
            <person name="Lipzen A."/>
            <person name="Lutzoni F."/>
            <person name="Magnuson J."/>
            <person name="Mondo S."/>
            <person name="Nolan M."/>
            <person name="Ohm R."/>
            <person name="Pangilinan J."/>
            <person name="Park H.-J."/>
            <person name="Ramirez L."/>
            <person name="Alfaro M."/>
            <person name="Sun H."/>
            <person name="Tritt A."/>
            <person name="Yoshinaga Y."/>
            <person name="Zwiers L.-H."/>
            <person name="Turgeon B."/>
            <person name="Goodwin S."/>
            <person name="Spatafora J."/>
            <person name="Crous P."/>
            <person name="Grigoriev I."/>
        </authorList>
    </citation>
    <scope>NUCLEOTIDE SEQUENCE</scope>
    <source>
        <strain evidence="2">CBS 113389</strain>
    </source>
</reference>
<dbReference type="SUPFAM" id="SSF53474">
    <property type="entry name" value="alpha/beta-Hydrolases"/>
    <property type="match status" value="1"/>
</dbReference>
<dbReference type="Gene3D" id="3.40.50.1820">
    <property type="entry name" value="alpha/beta hydrolase"/>
    <property type="match status" value="1"/>
</dbReference>
<gene>
    <name evidence="2" type="ORF">BDY17DRAFT_322869</name>
</gene>
<dbReference type="InterPro" id="IPR002925">
    <property type="entry name" value="Dienelactn_hydro"/>
</dbReference>
<dbReference type="RefSeq" id="XP_033590553.1">
    <property type="nucleotide sequence ID" value="XM_033736895.1"/>
</dbReference>
<dbReference type="PANTHER" id="PTHR17630:SF105">
    <property type="entry name" value="DIENELACTONE HYDROLASE FAMILY PROTEIN (AFU_ORTHOLOGUE AFUA_4G08790)"/>
    <property type="match status" value="1"/>
</dbReference>
<dbReference type="Pfam" id="PF01738">
    <property type="entry name" value="DLH"/>
    <property type="match status" value="1"/>
</dbReference>
<dbReference type="GeneID" id="54477897"/>
<dbReference type="AlphaFoldDB" id="A0A6A6PWX0"/>
<accession>A0A6A6PWX0</accession>
<dbReference type="Proteomes" id="UP000799767">
    <property type="component" value="Unassembled WGS sequence"/>
</dbReference>
<organism evidence="2 3">
    <name type="scientific">Neohortaea acidophila</name>
    <dbReference type="NCBI Taxonomy" id="245834"/>
    <lineage>
        <taxon>Eukaryota</taxon>
        <taxon>Fungi</taxon>
        <taxon>Dikarya</taxon>
        <taxon>Ascomycota</taxon>
        <taxon>Pezizomycotina</taxon>
        <taxon>Dothideomycetes</taxon>
        <taxon>Dothideomycetidae</taxon>
        <taxon>Mycosphaerellales</taxon>
        <taxon>Teratosphaeriaceae</taxon>
        <taxon>Neohortaea</taxon>
    </lineage>
</organism>
<dbReference type="InterPro" id="IPR029058">
    <property type="entry name" value="AB_hydrolase_fold"/>
</dbReference>
<sequence>MPPLGQCCATGSLHTGTPTGTVEKVHGLDCYVAEAPGGQPKGVVVIIPDAFGWELPNNRILADCYAKEGNVKVYLPEFQGGWAPPMDVMISFKALSATGFWNQLYKIGHLAYCIRYLAPFLIANRAAVSEPRVFGFLKALKSNEAKDLSIATAGFCWGGPFVTRLCWNGAENKTDEGKQVTVCGFVAHPSNLTYPGDIEKVVLPYAVAASEHDQMMSPAQAKQTEEILKKKTEESKGKGVEHEFVMYHGAHHGFAVRADEDDKEEAERGKRAEAQAVAWFNRWFSNKSLNV</sequence>
<keyword evidence="3" id="KW-1185">Reference proteome</keyword>
<evidence type="ECO:0000313" key="3">
    <source>
        <dbReference type="Proteomes" id="UP000799767"/>
    </source>
</evidence>
<evidence type="ECO:0000313" key="2">
    <source>
        <dbReference type="EMBL" id="KAF2483983.1"/>
    </source>
</evidence>
<protein>
    <submittedName>
        <fullName evidence="2">Alpha/Beta hydrolase protein</fullName>
    </submittedName>
</protein>
<proteinExistence type="predicted"/>
<dbReference type="EMBL" id="MU001634">
    <property type="protein sequence ID" value="KAF2483983.1"/>
    <property type="molecule type" value="Genomic_DNA"/>
</dbReference>
<name>A0A6A6PWX0_9PEZI</name>
<dbReference type="GO" id="GO:0016787">
    <property type="term" value="F:hydrolase activity"/>
    <property type="evidence" value="ECO:0007669"/>
    <property type="project" value="UniProtKB-KW"/>
</dbReference>
<feature type="domain" description="Dienelactone hydrolase" evidence="1">
    <location>
        <begin position="29"/>
        <end position="282"/>
    </location>
</feature>
<dbReference type="PANTHER" id="PTHR17630">
    <property type="entry name" value="DIENELACTONE HYDROLASE"/>
    <property type="match status" value="1"/>
</dbReference>
<dbReference type="OrthoDB" id="17560at2759"/>
<keyword evidence="2" id="KW-0378">Hydrolase</keyword>
<evidence type="ECO:0000259" key="1">
    <source>
        <dbReference type="Pfam" id="PF01738"/>
    </source>
</evidence>